<evidence type="ECO:0000313" key="3">
    <source>
        <dbReference type="WBParaSite" id="jg18591"/>
    </source>
</evidence>
<keyword evidence="2" id="KW-1185">Reference proteome</keyword>
<dbReference type="AlphaFoldDB" id="A0A915DEI6"/>
<feature type="region of interest" description="Disordered" evidence="1">
    <location>
        <begin position="50"/>
        <end position="72"/>
    </location>
</feature>
<sequence length="72" mass="7392">MDGGRGNEGGGWAIDGSMGGGVDMSGNMLSSEGCWLLVNFILLAQLNFSSKDASPSAPPSRRSPGSGMCIWI</sequence>
<feature type="compositionally biased region" description="Low complexity" evidence="1">
    <location>
        <begin position="53"/>
        <end position="72"/>
    </location>
</feature>
<proteinExistence type="predicted"/>
<reference evidence="3" key="1">
    <citation type="submission" date="2022-11" db="UniProtKB">
        <authorList>
            <consortium name="WormBaseParasite"/>
        </authorList>
    </citation>
    <scope>IDENTIFICATION</scope>
</reference>
<protein>
    <submittedName>
        <fullName evidence="3">Uncharacterized protein</fullName>
    </submittedName>
</protein>
<name>A0A915DEI6_9BILA</name>
<organism evidence="2 3">
    <name type="scientific">Ditylenchus dipsaci</name>
    <dbReference type="NCBI Taxonomy" id="166011"/>
    <lineage>
        <taxon>Eukaryota</taxon>
        <taxon>Metazoa</taxon>
        <taxon>Ecdysozoa</taxon>
        <taxon>Nematoda</taxon>
        <taxon>Chromadorea</taxon>
        <taxon>Rhabditida</taxon>
        <taxon>Tylenchina</taxon>
        <taxon>Tylenchomorpha</taxon>
        <taxon>Sphaerularioidea</taxon>
        <taxon>Anguinidae</taxon>
        <taxon>Anguininae</taxon>
        <taxon>Ditylenchus</taxon>
    </lineage>
</organism>
<evidence type="ECO:0000256" key="1">
    <source>
        <dbReference type="SAM" id="MobiDB-lite"/>
    </source>
</evidence>
<dbReference type="WBParaSite" id="jg18591">
    <property type="protein sequence ID" value="jg18591"/>
    <property type="gene ID" value="jg18591"/>
</dbReference>
<evidence type="ECO:0000313" key="2">
    <source>
        <dbReference type="Proteomes" id="UP000887574"/>
    </source>
</evidence>
<accession>A0A915DEI6</accession>
<dbReference type="Proteomes" id="UP000887574">
    <property type="component" value="Unplaced"/>
</dbReference>